<gene>
    <name evidence="1" type="ORF">HDC11910</name>
</gene>
<dbReference type="AlphaFoldDB" id="Q6IKP4"/>
<organism evidence="1">
    <name type="scientific">Drosophila melanogaster</name>
    <name type="common">Fruit fly</name>
    <dbReference type="NCBI Taxonomy" id="7227"/>
    <lineage>
        <taxon>Eukaryota</taxon>
        <taxon>Metazoa</taxon>
        <taxon>Ecdysozoa</taxon>
        <taxon>Arthropoda</taxon>
        <taxon>Hexapoda</taxon>
        <taxon>Insecta</taxon>
        <taxon>Pterygota</taxon>
        <taxon>Neoptera</taxon>
        <taxon>Endopterygota</taxon>
        <taxon>Diptera</taxon>
        <taxon>Brachycera</taxon>
        <taxon>Muscomorpha</taxon>
        <taxon>Ephydroidea</taxon>
        <taxon>Drosophilidae</taxon>
        <taxon>Drosophila</taxon>
        <taxon>Sophophora</taxon>
    </lineage>
</organism>
<accession>Q6IKP4</accession>
<name>Q6IKP4_DROME</name>
<evidence type="ECO:0000313" key="1">
    <source>
        <dbReference type="EMBL" id="DAA03829.1"/>
    </source>
</evidence>
<reference evidence="1" key="1">
    <citation type="journal article" date="2003" name="Genome Biol.">
        <title>An integrated gene annotation and transcriptional profiling approach towards the full gene content of the Drosophila genome.</title>
        <authorList>
            <person name="Hild M."/>
            <person name="Beckmann B."/>
            <person name="Haas S.A."/>
            <person name="Koch B."/>
            <person name="Solovyev V."/>
            <person name="Busold C."/>
            <person name="Fellenberg K."/>
            <person name="Boutros M."/>
            <person name="Vingron M."/>
            <person name="Sauer F."/>
            <person name="Hoheisel J.D."/>
            <person name="Paro R."/>
        </authorList>
    </citation>
    <scope>NUCLEOTIDE SEQUENCE</scope>
</reference>
<proteinExistence type="predicted"/>
<dbReference type="EMBL" id="BK002322">
    <property type="protein sequence ID" value="DAA03829.1"/>
    <property type="molecule type" value="Genomic_DNA"/>
</dbReference>
<sequence length="126" mass="13765">MNPAHQLGNSLLASSDPALLTPLTRSPAHLPIDFPGACPRRELGLSFGSHVCPHVPTCRHPLGPSTVGSQRGTGFMIRKSCSWILTVTSTWTDCHRVVCMVVWDYNSQFLGKSQNREVANLNAKVK</sequence>
<protein>
    <submittedName>
        <fullName evidence="1">HDC11910</fullName>
    </submittedName>
</protein>